<accession>A0ABR8IK08</accession>
<gene>
    <name evidence="2" type="ORF">H6G92_34395</name>
</gene>
<evidence type="ECO:0000313" key="3">
    <source>
        <dbReference type="Proteomes" id="UP000643580"/>
    </source>
</evidence>
<evidence type="ECO:0000256" key="1">
    <source>
        <dbReference type="SAM" id="SignalP"/>
    </source>
</evidence>
<name>A0ABR8IK08_9NOSO</name>
<organism evidence="2 3">
    <name type="scientific">Nostoc foliaceum FACHB-393</name>
    <dbReference type="NCBI Taxonomy" id="2692915"/>
    <lineage>
        <taxon>Bacteria</taxon>
        <taxon>Bacillati</taxon>
        <taxon>Cyanobacteriota</taxon>
        <taxon>Cyanophyceae</taxon>
        <taxon>Nostocales</taxon>
        <taxon>Nostocaceae</taxon>
        <taxon>Nostoc</taxon>
        <taxon>Nostoc foliaceum</taxon>
    </lineage>
</organism>
<comment type="caution">
    <text evidence="2">The sequence shown here is derived from an EMBL/GenBank/DDBJ whole genome shotgun (WGS) entry which is preliminary data.</text>
</comment>
<dbReference type="RefSeq" id="WP_190900934.1">
    <property type="nucleotide sequence ID" value="NZ_JACJTD010000089.1"/>
</dbReference>
<evidence type="ECO:0000313" key="2">
    <source>
        <dbReference type="EMBL" id="MBD2651182.1"/>
    </source>
</evidence>
<protein>
    <submittedName>
        <fullName evidence="2">Uncharacterized protein</fullName>
    </submittedName>
</protein>
<feature type="signal peptide" evidence="1">
    <location>
        <begin position="1"/>
        <end position="21"/>
    </location>
</feature>
<proteinExistence type="predicted"/>
<keyword evidence="3" id="KW-1185">Reference proteome</keyword>
<reference evidence="2 3" key="1">
    <citation type="journal article" date="2020" name="ISME J.">
        <title>Comparative genomics reveals insights into cyanobacterial evolution and habitat adaptation.</title>
        <authorList>
            <person name="Chen M.Y."/>
            <person name="Teng W.K."/>
            <person name="Zhao L."/>
            <person name="Hu C.X."/>
            <person name="Zhou Y.K."/>
            <person name="Han B.P."/>
            <person name="Song L.R."/>
            <person name="Shu W.S."/>
        </authorList>
    </citation>
    <scope>NUCLEOTIDE SEQUENCE [LARGE SCALE GENOMIC DNA]</scope>
    <source>
        <strain evidence="2 3">FACHB-393</strain>
    </source>
</reference>
<keyword evidence="1" id="KW-0732">Signal</keyword>
<feature type="chain" id="PRO_5046895881" evidence="1">
    <location>
        <begin position="22"/>
        <end position="401"/>
    </location>
</feature>
<dbReference type="Proteomes" id="UP000643580">
    <property type="component" value="Unassembled WGS sequence"/>
</dbReference>
<sequence length="401" mass="42814">MKFKLFLLTAFASLVPLSASIAETPRTTPTIEHSQGNYKTAAPDWSKITWDTLPPVQQPGFLKIPKNLISTFGYDPSRSWTAGQKVDSVVMLGDADDAFKMSLLSLKSISTVALPTTATTTKPTLKDFGLMQWQTPKTLVKAMPELSNLSLSEVPPLAALFSKNGAGLGSSTISQAIASNPQAANLTLDKIDLSKYSLDSIPGLDKTQLGKFKSWQQAYVNQIPKLSQVPFDKMPQPISSGIGVVGIASVVLGTAEKGDRRAGNNYFVSGSVVRGDRTEEVACPPSIECSYLEMGDFAGEQGGLYGKRWASGSSQQVKGGYGILAAVNGGKEPTGRLVYGSGFKVALTGVNESLGTADFGLFFRICARPPFQQKTCTPYFIGPVPWLPVSENDLVIVGTGR</sequence>
<dbReference type="EMBL" id="JACJTD010000089">
    <property type="protein sequence ID" value="MBD2651182.1"/>
    <property type="molecule type" value="Genomic_DNA"/>
</dbReference>